<dbReference type="InterPro" id="IPR000182">
    <property type="entry name" value="GNAT_dom"/>
</dbReference>
<keyword evidence="3" id="KW-1185">Reference proteome</keyword>
<protein>
    <submittedName>
        <fullName evidence="2">GNAT family N-acetyltransferase</fullName>
    </submittedName>
</protein>
<dbReference type="PANTHER" id="PTHR42791:SF1">
    <property type="entry name" value="N-ACETYLTRANSFERASE DOMAIN-CONTAINING PROTEIN"/>
    <property type="match status" value="1"/>
</dbReference>
<proteinExistence type="predicted"/>
<dbReference type="InterPro" id="IPR052523">
    <property type="entry name" value="Trichothecene_AcTrans"/>
</dbReference>
<accession>A0ABR6EQ68</accession>
<dbReference type="PROSITE" id="PS51186">
    <property type="entry name" value="GNAT"/>
    <property type="match status" value="1"/>
</dbReference>
<name>A0ABR6EQ68_9SPHI</name>
<reference evidence="2 3" key="1">
    <citation type="submission" date="2019-11" db="EMBL/GenBank/DDBJ databases">
        <title>Description of Pedobacter sp. LMG 31462T.</title>
        <authorList>
            <person name="Carlier A."/>
            <person name="Qi S."/>
            <person name="Vandamme P."/>
        </authorList>
    </citation>
    <scope>NUCLEOTIDE SEQUENCE [LARGE SCALE GENOMIC DNA]</scope>
    <source>
        <strain evidence="2 3">LMG 31462</strain>
    </source>
</reference>
<dbReference type="RefSeq" id="WP_182952619.1">
    <property type="nucleotide sequence ID" value="NZ_WNXC01000001.1"/>
</dbReference>
<dbReference type="Pfam" id="PF13508">
    <property type="entry name" value="Acetyltransf_7"/>
    <property type="match status" value="1"/>
</dbReference>
<evidence type="ECO:0000313" key="2">
    <source>
        <dbReference type="EMBL" id="MBB2147337.1"/>
    </source>
</evidence>
<sequence length="191" mass="22672">MTAAPTKNRKFVQKILADAFEHNLSVNYIIKQDEKRFKRLANLMDYSFKVCSAYGKVLVSQDRKACALVLLPDKKLFSLKMMIWDLKLIFNVIGLKRLSKILRRDRMIKQTQPKMQKMYYLWFIGVDPMAQHQGLGTEMMEELIADARVMKRPIFLETSVLKNVSWYEHLGFRIYHELDLGYKLYFMKMET</sequence>
<dbReference type="InterPro" id="IPR016181">
    <property type="entry name" value="Acyl_CoA_acyltransferase"/>
</dbReference>
<comment type="caution">
    <text evidence="2">The sequence shown here is derived from an EMBL/GenBank/DDBJ whole genome shotgun (WGS) entry which is preliminary data.</text>
</comment>
<dbReference type="CDD" id="cd04301">
    <property type="entry name" value="NAT_SF"/>
    <property type="match status" value="1"/>
</dbReference>
<evidence type="ECO:0000259" key="1">
    <source>
        <dbReference type="PROSITE" id="PS51186"/>
    </source>
</evidence>
<dbReference type="EMBL" id="WNXC01000001">
    <property type="protein sequence ID" value="MBB2147337.1"/>
    <property type="molecule type" value="Genomic_DNA"/>
</dbReference>
<evidence type="ECO:0000313" key="3">
    <source>
        <dbReference type="Proteomes" id="UP000636110"/>
    </source>
</evidence>
<dbReference type="Gene3D" id="3.40.630.30">
    <property type="match status" value="1"/>
</dbReference>
<gene>
    <name evidence="2" type="ORF">GM920_00295</name>
</gene>
<dbReference type="SUPFAM" id="SSF55729">
    <property type="entry name" value="Acyl-CoA N-acyltransferases (Nat)"/>
    <property type="match status" value="1"/>
</dbReference>
<dbReference type="PANTHER" id="PTHR42791">
    <property type="entry name" value="GNAT FAMILY ACETYLTRANSFERASE"/>
    <property type="match status" value="1"/>
</dbReference>
<dbReference type="Proteomes" id="UP000636110">
    <property type="component" value="Unassembled WGS sequence"/>
</dbReference>
<organism evidence="2 3">
    <name type="scientific">Pedobacter gandavensis</name>
    <dbReference type="NCBI Taxonomy" id="2679963"/>
    <lineage>
        <taxon>Bacteria</taxon>
        <taxon>Pseudomonadati</taxon>
        <taxon>Bacteroidota</taxon>
        <taxon>Sphingobacteriia</taxon>
        <taxon>Sphingobacteriales</taxon>
        <taxon>Sphingobacteriaceae</taxon>
        <taxon>Pedobacter</taxon>
    </lineage>
</organism>
<feature type="domain" description="N-acetyltransferase" evidence="1">
    <location>
        <begin position="28"/>
        <end position="191"/>
    </location>
</feature>